<dbReference type="PANTHER" id="PTHR34107">
    <property type="entry name" value="SLL0198 PROTEIN-RELATED"/>
    <property type="match status" value="1"/>
</dbReference>
<feature type="domain" description="Putative restriction endonuclease" evidence="2">
    <location>
        <begin position="65"/>
        <end position="235"/>
    </location>
</feature>
<dbReference type="NCBIfam" id="TIGR01552">
    <property type="entry name" value="phd_fam"/>
    <property type="match status" value="1"/>
</dbReference>
<dbReference type="SUPFAM" id="SSF143120">
    <property type="entry name" value="YefM-like"/>
    <property type="match status" value="1"/>
</dbReference>
<dbReference type="AlphaFoldDB" id="A0A3P3U994"/>
<evidence type="ECO:0000256" key="1">
    <source>
        <dbReference type="ARBA" id="ARBA00009981"/>
    </source>
</evidence>
<dbReference type="InterPro" id="IPR011335">
    <property type="entry name" value="Restrct_endonuc-II-like"/>
</dbReference>
<dbReference type="EMBL" id="RRCN01000001">
    <property type="protein sequence ID" value="RRJ66139.1"/>
    <property type="molecule type" value="Genomic_DNA"/>
</dbReference>
<dbReference type="CDD" id="cd06260">
    <property type="entry name" value="DUF820-like"/>
    <property type="match status" value="1"/>
</dbReference>
<dbReference type="Proteomes" id="UP000267017">
    <property type="component" value="Unassembled WGS sequence"/>
</dbReference>
<sequence length="241" mass="27541">MRVSSTDMQNKFGKYLKFAEAGEEIIVTKNGRDVAKLTAFAGEDDDPFLKEEAARYESGDWVTYEEFLELTEMAEQHFELIDGVVYNLASPSYKHQQAVNELHGTFYLWFKGKPCTPLTSPFDITLMKSKMNTCVVQPDLVVICDKDQINERGKYMGTPELAVEVLSPSTRSKDLIRKLELYRKCGVKEYWIVDPMKEQVTVFTLTDGEIADVTYYSKPGNQYAESQLYEGLRVSLQDLFA</sequence>
<dbReference type="Gene3D" id="3.90.1570.10">
    <property type="entry name" value="tt1808, chain A"/>
    <property type="match status" value="1"/>
</dbReference>
<comment type="similarity">
    <text evidence="1">Belongs to the phD/YefM antitoxin family.</text>
</comment>
<dbReference type="PANTHER" id="PTHR34107:SF4">
    <property type="entry name" value="SLL1222 PROTEIN"/>
    <property type="match status" value="1"/>
</dbReference>
<evidence type="ECO:0000259" key="2">
    <source>
        <dbReference type="Pfam" id="PF05685"/>
    </source>
</evidence>
<evidence type="ECO:0000313" key="3">
    <source>
        <dbReference type="EMBL" id="RRJ66139.1"/>
    </source>
</evidence>
<comment type="caution">
    <text evidence="3">The sequence shown here is derived from an EMBL/GenBank/DDBJ whole genome shotgun (WGS) entry which is preliminary data.</text>
</comment>
<dbReference type="InterPro" id="IPR008538">
    <property type="entry name" value="Uma2"/>
</dbReference>
<dbReference type="Pfam" id="PF05685">
    <property type="entry name" value="Uma2"/>
    <property type="match status" value="1"/>
</dbReference>
<keyword evidence="4" id="KW-1185">Reference proteome</keyword>
<evidence type="ECO:0000313" key="4">
    <source>
        <dbReference type="Proteomes" id="UP000267017"/>
    </source>
</evidence>
<dbReference type="InterPro" id="IPR006442">
    <property type="entry name" value="Antitoxin_Phd/YefM"/>
</dbReference>
<accession>A0A3P3U994</accession>
<dbReference type="InterPro" id="IPR012296">
    <property type="entry name" value="Nuclease_put_TT1808"/>
</dbReference>
<dbReference type="RefSeq" id="WP_128633929.1">
    <property type="nucleotide sequence ID" value="NZ_RRCN01000001.1"/>
</dbReference>
<dbReference type="InterPro" id="IPR036165">
    <property type="entry name" value="YefM-like_sf"/>
</dbReference>
<dbReference type="Pfam" id="PF02604">
    <property type="entry name" value="PhdYeFM_antitox"/>
    <property type="match status" value="1"/>
</dbReference>
<protein>
    <submittedName>
        <fullName evidence="3">Type II toxin-antitoxin system prevent-host-death family antitoxin</fullName>
    </submittedName>
</protein>
<gene>
    <name evidence="3" type="ORF">EHV15_26915</name>
</gene>
<reference evidence="3 4" key="1">
    <citation type="submission" date="2018-11" db="EMBL/GenBank/DDBJ databases">
        <title>Genome sequencing of Paenibacillus sp. KCOM 3021 (= ChDC PVNT-B20).</title>
        <authorList>
            <person name="Kook J.-K."/>
            <person name="Park S.-N."/>
            <person name="Lim Y.K."/>
        </authorList>
    </citation>
    <scope>NUCLEOTIDE SEQUENCE [LARGE SCALE GENOMIC DNA]</scope>
    <source>
        <strain evidence="3 4">KCOM 3021</strain>
    </source>
</reference>
<name>A0A3P3U994_9BACL</name>
<proteinExistence type="inferred from homology"/>
<dbReference type="OrthoDB" id="9808428at2"/>
<organism evidence="3 4">
    <name type="scientific">Paenibacillus oralis</name>
    <dbReference type="NCBI Taxonomy" id="2490856"/>
    <lineage>
        <taxon>Bacteria</taxon>
        <taxon>Bacillati</taxon>
        <taxon>Bacillota</taxon>
        <taxon>Bacilli</taxon>
        <taxon>Bacillales</taxon>
        <taxon>Paenibacillaceae</taxon>
        <taxon>Paenibacillus</taxon>
    </lineage>
</organism>
<dbReference type="SUPFAM" id="SSF52980">
    <property type="entry name" value="Restriction endonuclease-like"/>
    <property type="match status" value="1"/>
</dbReference>